<dbReference type="SMART" id="SM00320">
    <property type="entry name" value="WD40"/>
    <property type="match status" value="4"/>
</dbReference>
<dbReference type="Gene3D" id="3.40.50.300">
    <property type="entry name" value="P-loop containing nucleotide triphosphate hydrolases"/>
    <property type="match status" value="1"/>
</dbReference>
<organism evidence="5 6">
    <name type="scientific">Rhizoctonia solani</name>
    <dbReference type="NCBI Taxonomy" id="456999"/>
    <lineage>
        <taxon>Eukaryota</taxon>
        <taxon>Fungi</taxon>
        <taxon>Dikarya</taxon>
        <taxon>Basidiomycota</taxon>
        <taxon>Agaricomycotina</taxon>
        <taxon>Agaricomycetes</taxon>
        <taxon>Cantharellales</taxon>
        <taxon>Ceratobasidiaceae</taxon>
        <taxon>Rhizoctonia</taxon>
    </lineage>
</organism>
<keyword evidence="2" id="KW-0677">Repeat</keyword>
<dbReference type="InterPro" id="IPR015943">
    <property type="entry name" value="WD40/YVTN_repeat-like_dom_sf"/>
</dbReference>
<comment type="caution">
    <text evidence="5">The sequence shown here is derived from an EMBL/GenBank/DDBJ whole genome shotgun (WGS) entry which is preliminary data.</text>
</comment>
<feature type="non-terminal residue" evidence="5">
    <location>
        <position position="1"/>
    </location>
</feature>
<protein>
    <recommendedName>
        <fullName evidence="4">NACHT domain-containing protein</fullName>
    </recommendedName>
</protein>
<feature type="repeat" description="WD" evidence="3">
    <location>
        <begin position="641"/>
        <end position="673"/>
    </location>
</feature>
<dbReference type="PANTHER" id="PTHR22847">
    <property type="entry name" value="WD40 REPEAT PROTEIN"/>
    <property type="match status" value="1"/>
</dbReference>
<dbReference type="EMBL" id="CAJMWS010000720">
    <property type="protein sequence ID" value="CAE6460585.1"/>
    <property type="molecule type" value="Genomic_DNA"/>
</dbReference>
<feature type="repeat" description="WD" evidence="3">
    <location>
        <begin position="513"/>
        <end position="554"/>
    </location>
</feature>
<feature type="domain" description="NACHT" evidence="4">
    <location>
        <begin position="179"/>
        <end position="324"/>
    </location>
</feature>
<evidence type="ECO:0000313" key="5">
    <source>
        <dbReference type="EMBL" id="CAE6460585.1"/>
    </source>
</evidence>
<name>A0A8H3BME0_9AGAM</name>
<dbReference type="InterPro" id="IPR020472">
    <property type="entry name" value="WD40_PAC1"/>
</dbReference>
<evidence type="ECO:0000259" key="4">
    <source>
        <dbReference type="PROSITE" id="PS50837"/>
    </source>
</evidence>
<dbReference type="Gene3D" id="2.130.10.10">
    <property type="entry name" value="YVTN repeat-like/Quinoprotein amine dehydrogenase"/>
    <property type="match status" value="2"/>
</dbReference>
<dbReference type="PROSITE" id="PS00678">
    <property type="entry name" value="WD_REPEATS_1"/>
    <property type="match status" value="3"/>
</dbReference>
<dbReference type="PROSITE" id="PS50837">
    <property type="entry name" value="NACHT"/>
    <property type="match status" value="1"/>
</dbReference>
<dbReference type="Pfam" id="PF24883">
    <property type="entry name" value="NPHP3_N"/>
    <property type="match status" value="1"/>
</dbReference>
<reference evidence="5" key="1">
    <citation type="submission" date="2021-01" db="EMBL/GenBank/DDBJ databases">
        <authorList>
            <person name="Kaushik A."/>
        </authorList>
    </citation>
    <scope>NUCLEOTIDE SEQUENCE</scope>
    <source>
        <strain evidence="5">AG1-1C</strain>
    </source>
</reference>
<dbReference type="InterPro" id="IPR056884">
    <property type="entry name" value="NPHP3-like_N"/>
</dbReference>
<dbReference type="Pfam" id="PF00400">
    <property type="entry name" value="WD40"/>
    <property type="match status" value="4"/>
</dbReference>
<dbReference type="Proteomes" id="UP000663846">
    <property type="component" value="Unassembled WGS sequence"/>
</dbReference>
<dbReference type="PRINTS" id="PR00320">
    <property type="entry name" value="GPROTEINBRPT"/>
</dbReference>
<dbReference type="InterPro" id="IPR036322">
    <property type="entry name" value="WD40_repeat_dom_sf"/>
</dbReference>
<sequence length="758" mass="84634">AGIFPPLKDAVSGLLECAMNLQIAEQNQAEYDRLALDLVDLVQTLQKHLPESRPRWTPYSIENAARSIGEQVTHAKQRQDRSKIRQIVQALDGETDVLRCYRRVEHVFRQLQMDISLSIWDLTHEQWVDTRLKDLAPVHEARYNAGLSVKIERHGCTPDTRVKILEEAMDWTHNLDAAKIYWMNGMAGTGKTTIAYSLCERLEESKQLGACFFCSRSLPDCRDVNRIVPTIAYQLGRFSNPYQKELCEVLSNNPDVSKREISIQFAKLIVGPLLKVKGAIPDDVIIVIDALDECSDTQGTQRVLDLLFSQATSLPVKFFVTSRPEPGISSKVQSSEEAYRLVLHLHEVETSLVQADIQTYLERELRPIKAQPEDIKQLTARAGCLFIYAATVVRYIEPQNRAANHRNRLATIISAHPGIGEDTYQELDQLYSSILSQALEYVRGEERELLRLSLRTVIGAREPLTIASLAEMTNNESEEAVQLALLPLHSVLRVSDDTKLWDLRSGTTVGKPLVQHRDWVRSVDFSPDGSRVVSGSYDTSACVWDVETCTLVLTLTGHTCGITAAMFTPDGQKVVTCSADQTLLLWDASTGAIISGPWEGHSHWDWDVDISPDSTMVVSGSEDHSVGLWDIHTGALRASLLRGHTGAVYSVAFSPDGKHVISGSLDGTMRIWDAASVGDMKEETTSNWVVSDEGWVMDPQSKPVLWLPLNSRARFVMAPCLSVIPPDGIICTNLDEVMFGDRWGDCYVPFPKYHMPNV</sequence>
<feature type="repeat" description="WD" evidence="3">
    <location>
        <begin position="598"/>
        <end position="639"/>
    </location>
</feature>
<gene>
    <name evidence="5" type="ORF">RDB_LOCUS159026</name>
</gene>
<dbReference type="InterPro" id="IPR007111">
    <property type="entry name" value="NACHT_NTPase"/>
</dbReference>
<evidence type="ECO:0000256" key="2">
    <source>
        <dbReference type="ARBA" id="ARBA00022737"/>
    </source>
</evidence>
<dbReference type="PROSITE" id="PS50294">
    <property type="entry name" value="WD_REPEATS_REGION"/>
    <property type="match status" value="4"/>
</dbReference>
<dbReference type="PROSITE" id="PS50082">
    <property type="entry name" value="WD_REPEATS_2"/>
    <property type="match status" value="4"/>
</dbReference>
<keyword evidence="1 3" id="KW-0853">WD repeat</keyword>
<dbReference type="InterPro" id="IPR019775">
    <property type="entry name" value="WD40_repeat_CS"/>
</dbReference>
<evidence type="ECO:0000256" key="1">
    <source>
        <dbReference type="ARBA" id="ARBA00022574"/>
    </source>
</evidence>
<dbReference type="PANTHER" id="PTHR22847:SF637">
    <property type="entry name" value="WD REPEAT DOMAIN 5B"/>
    <property type="match status" value="1"/>
</dbReference>
<accession>A0A8H3BME0</accession>
<evidence type="ECO:0000313" key="6">
    <source>
        <dbReference type="Proteomes" id="UP000663846"/>
    </source>
</evidence>
<dbReference type="InterPro" id="IPR001680">
    <property type="entry name" value="WD40_rpt"/>
</dbReference>
<feature type="repeat" description="WD" evidence="3">
    <location>
        <begin position="555"/>
        <end position="596"/>
    </location>
</feature>
<dbReference type="CDD" id="cd00200">
    <property type="entry name" value="WD40"/>
    <property type="match status" value="1"/>
</dbReference>
<dbReference type="InterPro" id="IPR027417">
    <property type="entry name" value="P-loop_NTPase"/>
</dbReference>
<dbReference type="AlphaFoldDB" id="A0A8H3BME0"/>
<proteinExistence type="predicted"/>
<evidence type="ECO:0000256" key="3">
    <source>
        <dbReference type="PROSITE-ProRule" id="PRU00221"/>
    </source>
</evidence>
<dbReference type="SUPFAM" id="SSF50978">
    <property type="entry name" value="WD40 repeat-like"/>
    <property type="match status" value="1"/>
</dbReference>
<dbReference type="SUPFAM" id="SSF52540">
    <property type="entry name" value="P-loop containing nucleoside triphosphate hydrolases"/>
    <property type="match status" value="1"/>
</dbReference>
<dbReference type="GO" id="GO:1990234">
    <property type="term" value="C:transferase complex"/>
    <property type="evidence" value="ECO:0007669"/>
    <property type="project" value="UniProtKB-ARBA"/>
</dbReference>